<accession>S7JS98</accession>
<dbReference type="InterPro" id="IPR036526">
    <property type="entry name" value="C-N_Hydrolase_sf"/>
</dbReference>
<proteinExistence type="predicted"/>
<dbReference type="EMBL" id="ASXS01000001">
    <property type="protein sequence ID" value="EPP25100.1"/>
    <property type="molecule type" value="Genomic_DNA"/>
</dbReference>
<protein>
    <submittedName>
        <fullName evidence="1">Uncharacterized protein</fullName>
    </submittedName>
</protein>
<gene>
    <name evidence="1" type="ORF">L910_0250</name>
</gene>
<reference evidence="1 2" key="1">
    <citation type="journal article" date="2013" name="Gut Pathog.">
        <title>Evidence of a new metabolic capacity in an emerging diarrheal pathogen: lessons from the draft genomes of Vibrio fluvialis strains PG41 and I21563.</title>
        <authorList>
            <person name="Khatri I."/>
            <person name="Mahajan S."/>
            <person name="Dureja C."/>
            <person name="Subramanian S."/>
            <person name="Raychaudhuri S."/>
        </authorList>
    </citation>
    <scope>NUCLEOTIDE SEQUENCE [LARGE SCALE GENOMIC DNA]</scope>
    <source>
        <strain evidence="1 2">PG41</strain>
    </source>
</reference>
<evidence type="ECO:0000313" key="1">
    <source>
        <dbReference type="EMBL" id="EPP25100.1"/>
    </source>
</evidence>
<dbReference type="Proteomes" id="UP000014854">
    <property type="component" value="Unassembled WGS sequence"/>
</dbReference>
<dbReference type="PATRIC" id="fig|1336752.4.peg.250"/>
<dbReference type="AlphaFoldDB" id="S7JS98"/>
<comment type="caution">
    <text evidence="1">The sequence shown here is derived from an EMBL/GenBank/DDBJ whole genome shotgun (WGS) entry which is preliminary data.</text>
</comment>
<dbReference type="Gene3D" id="3.60.110.10">
    <property type="entry name" value="Carbon-nitrogen hydrolase"/>
    <property type="match status" value="1"/>
</dbReference>
<name>S7JS98_VIBFL</name>
<organism evidence="1 2">
    <name type="scientific">Vibrio fluvialis PG41</name>
    <dbReference type="NCBI Taxonomy" id="1336752"/>
    <lineage>
        <taxon>Bacteria</taxon>
        <taxon>Pseudomonadati</taxon>
        <taxon>Pseudomonadota</taxon>
        <taxon>Gammaproteobacteria</taxon>
        <taxon>Vibrionales</taxon>
        <taxon>Vibrionaceae</taxon>
        <taxon>Vibrio</taxon>
    </lineage>
</organism>
<sequence>MKSMKSMKSMKLDIETIRSAYLSLKSYAYQDNLNLFLKQRVAAFESTDLDTSLQKILSVLKSKNPVATNDFKDWLDEISYHLLPKKVSRTEDTKQNQHNERNGLFISNITSSPQYQVEKVNYFINAPVELHVIEMLWCTVVGSVMDSKLSDDCYGNRLKSFLTTNDTEDKPSNYTKDIFKRYVEQYNQWRDQAIEVASKLADKKEDVALLSLDLKSYFYNIDFDFGLIYEFIDENEDEFSETALAELLTQALEKIYIQYNHVTTKSALKTHPDCYNKMWLPIGIASSSIIANWYLSDFDTSISDHVRPSYYGRYVDDILLVFKRPKFEQDNPIESFVESYLDGLLLREDGEQADYLINVNGNNLPIQREKLIFQYFDKNHSKAGLEIFKQELEERSSAFKFLPTEHIDKELDKFAYDVLYDGSANKLRSIVGLAENETELAKYLSSHITAHRLCKLDRNNTVLPDIQLFFKGASALQFNRLWEKVYQYALVIKRYDFILWFVRSLENEIEKTKIIYKSEKGRRASSVQITNRMREDLTLYNYLSLSLTIALLDIADPHQESNQESSKVFIDGDKYKLATFLIEKGLCKYSWAFRKSNLLRHHLVAWPLANFSDFNGDLTNEDSFLKIGNLELCNRKIQMSPRFIHLDEWQLFELPNSLHSNELLDWQSNSLESYTKDIFQKNLPVEFSTSDETRSHNIKSTFRVGHQKPNRSLRLALANMVVLEQDISSSLRKDKKPNLSYERQKNLYQILNTATKEQADLLVMPEVSIPVSWLPFMVAHSRRHQIGLIFGLEHWVVGEQVYNLIIEVLPFKASNKYKSCALSVRLKNHYAPGELEIIDSLRLKPANLLYKPKNYYHKVNWNGVSFTTYNCFELSDIEHRTLFKSEVDMIFACVWNKDTNYYQHILESAVRDLHCYVVQSNTSQYGGSCVLRPSKTANKTMLYVKGGCNACVLTTDIDIQKLREFQYKSRPGAGDSFKHLPPGYDCEKVISR</sequence>
<evidence type="ECO:0000313" key="2">
    <source>
        <dbReference type="Proteomes" id="UP000014854"/>
    </source>
</evidence>
<dbReference type="SUPFAM" id="SSF56317">
    <property type="entry name" value="Carbon-nitrogen hydrolase"/>
    <property type="match status" value="1"/>
</dbReference>